<accession>A0ABN7T4N2</accession>
<reference evidence="1 2" key="1">
    <citation type="submission" date="2021-04" db="EMBL/GenBank/DDBJ databases">
        <authorList>
            <person name="Bliznina A."/>
        </authorList>
    </citation>
    <scope>NUCLEOTIDE SEQUENCE [LARGE SCALE GENOMIC DNA]</scope>
</reference>
<dbReference type="Proteomes" id="UP001158576">
    <property type="component" value="Chromosome 2"/>
</dbReference>
<proteinExistence type="predicted"/>
<gene>
    <name evidence="1" type="ORF">OKIOD_LOCUS13436</name>
</gene>
<keyword evidence="2" id="KW-1185">Reference proteome</keyword>
<dbReference type="EMBL" id="OU015567">
    <property type="protein sequence ID" value="CAG5110255.1"/>
    <property type="molecule type" value="Genomic_DNA"/>
</dbReference>
<name>A0ABN7T4N2_OIKDI</name>
<evidence type="ECO:0000313" key="1">
    <source>
        <dbReference type="EMBL" id="CAG5110255.1"/>
    </source>
</evidence>
<sequence>MNMAQGYFAIPEANGFGVYCFPLSRQISRVRRHRTHIFDKSRHYSNNLQPHSRIEENSLRILSGSRQHSQNYCRLIAAASFHDHFEFNSSDRSCSLLRKSSSKDIL</sequence>
<organism evidence="1 2">
    <name type="scientific">Oikopleura dioica</name>
    <name type="common">Tunicate</name>
    <dbReference type="NCBI Taxonomy" id="34765"/>
    <lineage>
        <taxon>Eukaryota</taxon>
        <taxon>Metazoa</taxon>
        <taxon>Chordata</taxon>
        <taxon>Tunicata</taxon>
        <taxon>Appendicularia</taxon>
        <taxon>Copelata</taxon>
        <taxon>Oikopleuridae</taxon>
        <taxon>Oikopleura</taxon>
    </lineage>
</organism>
<protein>
    <submittedName>
        <fullName evidence="1">Oidioi.mRNA.OKI2018_I69.chr2.g4671.t1.cds</fullName>
    </submittedName>
</protein>
<evidence type="ECO:0000313" key="2">
    <source>
        <dbReference type="Proteomes" id="UP001158576"/>
    </source>
</evidence>